<evidence type="ECO:0000313" key="3">
    <source>
        <dbReference type="Proteomes" id="UP001295444"/>
    </source>
</evidence>
<proteinExistence type="predicted"/>
<keyword evidence="3" id="KW-1185">Reference proteome</keyword>
<feature type="signal peptide" evidence="1">
    <location>
        <begin position="1"/>
        <end position="22"/>
    </location>
</feature>
<name>A0AAD1VZ72_PELCU</name>
<dbReference type="AlphaFoldDB" id="A0AAD1VZ72"/>
<accession>A0AAD1VZ72</accession>
<reference evidence="2" key="1">
    <citation type="submission" date="2022-03" db="EMBL/GenBank/DDBJ databases">
        <authorList>
            <person name="Alioto T."/>
            <person name="Alioto T."/>
            <person name="Gomez Garrido J."/>
        </authorList>
    </citation>
    <scope>NUCLEOTIDE SEQUENCE</scope>
</reference>
<sequence>MKIAVVFLVVAFSSCFVRPGCARAEDAPVLLQMLGGLICDYKLAQISADQNAAKFLAFLQQVNVMLAKVGCSINNLLGTHVTINLQNAEALADQVANVLFQFMNDKSLINNIRILGCEALADVIANVDKVLV</sequence>
<evidence type="ECO:0000313" key="2">
    <source>
        <dbReference type="EMBL" id="CAH2277425.1"/>
    </source>
</evidence>
<dbReference type="PROSITE" id="PS51257">
    <property type="entry name" value="PROKAR_LIPOPROTEIN"/>
    <property type="match status" value="1"/>
</dbReference>
<dbReference type="EMBL" id="OW240914">
    <property type="protein sequence ID" value="CAH2277425.1"/>
    <property type="molecule type" value="Genomic_DNA"/>
</dbReference>
<gene>
    <name evidence="2" type="ORF">PECUL_23A055960</name>
</gene>
<keyword evidence="1" id="KW-0732">Signal</keyword>
<protein>
    <submittedName>
        <fullName evidence="2">Uncharacterized protein</fullName>
    </submittedName>
</protein>
<feature type="chain" id="PRO_5042251627" evidence="1">
    <location>
        <begin position="23"/>
        <end position="132"/>
    </location>
</feature>
<dbReference type="Proteomes" id="UP001295444">
    <property type="component" value="Chromosome 03"/>
</dbReference>
<organism evidence="2 3">
    <name type="scientific">Pelobates cultripes</name>
    <name type="common">Western spadefoot toad</name>
    <dbReference type="NCBI Taxonomy" id="61616"/>
    <lineage>
        <taxon>Eukaryota</taxon>
        <taxon>Metazoa</taxon>
        <taxon>Chordata</taxon>
        <taxon>Craniata</taxon>
        <taxon>Vertebrata</taxon>
        <taxon>Euteleostomi</taxon>
        <taxon>Amphibia</taxon>
        <taxon>Batrachia</taxon>
        <taxon>Anura</taxon>
        <taxon>Pelobatoidea</taxon>
        <taxon>Pelobatidae</taxon>
        <taxon>Pelobates</taxon>
    </lineage>
</organism>
<evidence type="ECO:0000256" key="1">
    <source>
        <dbReference type="SAM" id="SignalP"/>
    </source>
</evidence>